<dbReference type="Gene3D" id="3.30.420.10">
    <property type="entry name" value="Ribonuclease H-like superfamily/Ribonuclease H"/>
    <property type="match status" value="1"/>
</dbReference>
<dbReference type="InterPro" id="IPR046796">
    <property type="entry name" value="Transposase_32_dom"/>
</dbReference>
<evidence type="ECO:0000259" key="8">
    <source>
        <dbReference type="PROSITE" id="PS50994"/>
    </source>
</evidence>
<feature type="domain" description="Integrase catalytic" evidence="8">
    <location>
        <begin position="92"/>
        <end position="184"/>
    </location>
</feature>
<evidence type="ECO:0000256" key="1">
    <source>
        <dbReference type="ARBA" id="ARBA00022679"/>
    </source>
</evidence>
<dbReference type="InterPro" id="IPR001584">
    <property type="entry name" value="Integrase_cat-core"/>
</dbReference>
<evidence type="ECO:0000256" key="2">
    <source>
        <dbReference type="ARBA" id="ARBA00022695"/>
    </source>
</evidence>
<evidence type="ECO:0000256" key="3">
    <source>
        <dbReference type="ARBA" id="ARBA00022722"/>
    </source>
</evidence>
<dbReference type="EMBL" id="JARYMX010000001">
    <property type="protein sequence ID" value="KAJ9567185.1"/>
    <property type="molecule type" value="Genomic_DNA"/>
</dbReference>
<dbReference type="InterPro" id="IPR036397">
    <property type="entry name" value="RNaseH_sf"/>
</dbReference>
<feature type="region of interest" description="Disordered" evidence="7">
    <location>
        <begin position="498"/>
        <end position="547"/>
    </location>
</feature>
<feature type="compositionally biased region" description="Pro residues" evidence="7">
    <location>
        <begin position="501"/>
        <end position="512"/>
    </location>
</feature>
<dbReference type="PROSITE" id="PS50994">
    <property type="entry name" value="INTEGRASE"/>
    <property type="match status" value="1"/>
</dbReference>
<dbReference type="InterPro" id="IPR012337">
    <property type="entry name" value="RNaseH-like_sf"/>
</dbReference>
<proteinExistence type="predicted"/>
<name>A0AA38WTL2_9ASTR</name>
<feature type="compositionally biased region" description="Polar residues" evidence="7">
    <location>
        <begin position="524"/>
        <end position="547"/>
    </location>
</feature>
<dbReference type="SUPFAM" id="SSF53098">
    <property type="entry name" value="Ribonuclease H-like"/>
    <property type="match status" value="1"/>
</dbReference>
<dbReference type="GO" id="GO:0015074">
    <property type="term" value="P:DNA integration"/>
    <property type="evidence" value="ECO:0007669"/>
    <property type="project" value="InterPro"/>
</dbReference>
<dbReference type="GO" id="GO:0016787">
    <property type="term" value="F:hydrolase activity"/>
    <property type="evidence" value="ECO:0007669"/>
    <property type="project" value="UniProtKB-KW"/>
</dbReference>
<dbReference type="InterPro" id="IPR041373">
    <property type="entry name" value="RT_RNaseH"/>
</dbReference>
<evidence type="ECO:0000313" key="9">
    <source>
        <dbReference type="EMBL" id="KAJ9567185.1"/>
    </source>
</evidence>
<dbReference type="GO" id="GO:0003964">
    <property type="term" value="F:RNA-directed DNA polymerase activity"/>
    <property type="evidence" value="ECO:0007669"/>
    <property type="project" value="UniProtKB-KW"/>
</dbReference>
<evidence type="ECO:0000256" key="7">
    <source>
        <dbReference type="SAM" id="MobiDB-lite"/>
    </source>
</evidence>
<organism evidence="9 10">
    <name type="scientific">Centaurea solstitialis</name>
    <name type="common">yellow star-thistle</name>
    <dbReference type="NCBI Taxonomy" id="347529"/>
    <lineage>
        <taxon>Eukaryota</taxon>
        <taxon>Viridiplantae</taxon>
        <taxon>Streptophyta</taxon>
        <taxon>Embryophyta</taxon>
        <taxon>Tracheophyta</taxon>
        <taxon>Spermatophyta</taxon>
        <taxon>Magnoliopsida</taxon>
        <taxon>eudicotyledons</taxon>
        <taxon>Gunneridae</taxon>
        <taxon>Pentapetalae</taxon>
        <taxon>asterids</taxon>
        <taxon>campanulids</taxon>
        <taxon>Asterales</taxon>
        <taxon>Asteraceae</taxon>
        <taxon>Carduoideae</taxon>
        <taxon>Cardueae</taxon>
        <taxon>Centaureinae</taxon>
        <taxon>Centaurea</taxon>
    </lineage>
</organism>
<evidence type="ECO:0000256" key="4">
    <source>
        <dbReference type="ARBA" id="ARBA00022759"/>
    </source>
</evidence>
<dbReference type="PANTHER" id="PTHR34072">
    <property type="entry name" value="ENZYMATIC POLYPROTEIN-RELATED"/>
    <property type="match status" value="1"/>
</dbReference>
<dbReference type="GO" id="GO:0004519">
    <property type="term" value="F:endonuclease activity"/>
    <property type="evidence" value="ECO:0007669"/>
    <property type="project" value="UniProtKB-KW"/>
</dbReference>
<feature type="region of interest" description="Disordered" evidence="7">
    <location>
        <begin position="325"/>
        <end position="360"/>
    </location>
</feature>
<dbReference type="AlphaFoldDB" id="A0AA38WTL2"/>
<reference evidence="9" key="1">
    <citation type="submission" date="2023-03" db="EMBL/GenBank/DDBJ databases">
        <title>Chromosome-scale reference genome and RAD-based genetic map of yellow starthistle (Centaurea solstitialis) reveal putative structural variation and QTLs associated with invader traits.</title>
        <authorList>
            <person name="Reatini B."/>
            <person name="Cang F.A."/>
            <person name="Jiang Q."/>
            <person name="Mckibben M.T.W."/>
            <person name="Barker M.S."/>
            <person name="Rieseberg L.H."/>
            <person name="Dlugosch K.M."/>
        </authorList>
    </citation>
    <scope>NUCLEOTIDE SEQUENCE</scope>
    <source>
        <strain evidence="9">CAN-66</strain>
        <tissue evidence="9">Leaf</tissue>
    </source>
</reference>
<comment type="caution">
    <text evidence="9">The sequence shown here is derived from an EMBL/GenBank/DDBJ whole genome shotgun (WGS) entry which is preliminary data.</text>
</comment>
<keyword evidence="2" id="KW-0548">Nucleotidyltransferase</keyword>
<protein>
    <recommendedName>
        <fullName evidence="8">Integrase catalytic domain-containing protein</fullName>
    </recommendedName>
</protein>
<keyword evidence="1" id="KW-0808">Transferase</keyword>
<keyword evidence="6" id="KW-0695">RNA-directed DNA polymerase</keyword>
<evidence type="ECO:0000313" key="10">
    <source>
        <dbReference type="Proteomes" id="UP001172457"/>
    </source>
</evidence>
<keyword evidence="4" id="KW-0255">Endonuclease</keyword>
<dbReference type="Pfam" id="PF17917">
    <property type="entry name" value="RT_RNaseH"/>
    <property type="match status" value="1"/>
</dbReference>
<dbReference type="Pfam" id="PF20167">
    <property type="entry name" value="Transposase_32"/>
    <property type="match status" value="1"/>
</dbReference>
<dbReference type="PANTHER" id="PTHR34072:SF57">
    <property type="entry name" value="RNA-DIRECTED DNA POLYMERASE"/>
    <property type="match status" value="1"/>
</dbReference>
<evidence type="ECO:0000256" key="6">
    <source>
        <dbReference type="ARBA" id="ARBA00022918"/>
    </source>
</evidence>
<gene>
    <name evidence="9" type="ORF">OSB04_003151</name>
</gene>
<dbReference type="Proteomes" id="UP001172457">
    <property type="component" value="Chromosome 1"/>
</dbReference>
<keyword evidence="3" id="KW-0540">Nuclease</keyword>
<accession>A0AA38WTL2</accession>
<sequence>MGTKVIIHTDHGAIKYLISKKDAKPRLIRWILFLQEFDLEIVDRKGINNQVADHLSRLEKQDNPEPDQMIRRCVPKEETTQIIHHCHSGPCGGHFSGSRTAAKILQSEVLEKYGIRHRVATAYHPQTNGLAELSNREIKGILTKVVKPHRKDWAYKLDDALWAYRTAYKTPIGMSPYKLVYGKACHLPLELEHKAYWATKELNMSTDEAGKKRFLQICELEELRNNSYENAKLYKEQTKKWHDKRIIPKELTEGQLVLLFNSRLKLFPGKLNSRWTGPFKITKIYPYGAIELIDPEKGSGTHPDPDVAAMDALAEAASMIPKPTTADKGKAVYRSPTGDTLPDNPNRPTIDLNMTPVEPMGPTRDENGLLAMLIEEANRNLAMGLARNHITPPPLALAQLQPPPGYHYPVFGPYLQNPVMILNSQGEPVPCIPPQSHHSIPSIHYANPISMRPPITTQSTATQTTPTLQTAIPITHQPRLNPLPPIKKVYARRPASAKIPLAPPSGLSPPPHLHASKPHPGPWSQGQTSSRIGVPHQSHNPSTSRLNPEQVNHMHLFSNDLARARFQTFKHRVGQPPKGFLEESVSQVEQLRKVINIHNWDVLCAVPTGYNLSWVREFYTEVSIRDTEQVPEDLDDILITLTIPGSGWYLKGGTRHLKIKSLNAEANVWTQFVKCTLFPNNHISALGLDRVLILYCILKGYRFDVGRLISSNIKLSSNKITRKLCYPTIIHQLLAASNVLVIPTDIFFNGKMAIDEKGINRLLASSNKFEASSTLEDEPMSASLESIATTVYALNEQVLANTQTQLQDNREMLRLMHNHQTQLTWITKRTTHGSLGFLLTLGYTLHFFWAAAVDRNLGRMLLGRLDAGRSEAQL</sequence>
<evidence type="ECO:0000256" key="5">
    <source>
        <dbReference type="ARBA" id="ARBA00022801"/>
    </source>
</evidence>
<keyword evidence="10" id="KW-1185">Reference proteome</keyword>
<keyword evidence="5" id="KW-0378">Hydrolase</keyword>
<dbReference type="GO" id="GO:0003676">
    <property type="term" value="F:nucleic acid binding"/>
    <property type="evidence" value="ECO:0007669"/>
    <property type="project" value="InterPro"/>
</dbReference>